<sequence>MNGKNLENELIGHCAPTLAGLKSANLFRYFYTDRKTAEREIAAVNRLLNSRGVYVEALHYKENSILIYAYRASHLQRELSDPKAKELLITYGYGQFDVESCISHLRDRLKDFDCFPHEIGIFLGYPLEDVKGFIENGGKNCKCCGMWKVYCDEKAKVQLFHKFQRCTDIYQQVFSEGRNLVQMTVCA</sequence>
<dbReference type="Pfam" id="PF12672">
    <property type="entry name" value="DUF3793"/>
    <property type="match status" value="1"/>
</dbReference>
<dbReference type="EMBL" id="JACOPH010000001">
    <property type="protein sequence ID" value="MBC5713121.1"/>
    <property type="molecule type" value="Genomic_DNA"/>
</dbReference>
<accession>A0A923RRZ4</accession>
<gene>
    <name evidence="1" type="ORF">H8S17_02650</name>
</gene>
<reference evidence="1" key="1">
    <citation type="submission" date="2020-08" db="EMBL/GenBank/DDBJ databases">
        <title>Genome public.</title>
        <authorList>
            <person name="Liu C."/>
            <person name="Sun Q."/>
        </authorList>
    </citation>
    <scope>NUCLEOTIDE SEQUENCE</scope>
    <source>
        <strain evidence="1">BX1005</strain>
    </source>
</reference>
<organism evidence="1 2">
    <name type="scientific">Roseburia zhanii</name>
    <dbReference type="NCBI Taxonomy" id="2763064"/>
    <lineage>
        <taxon>Bacteria</taxon>
        <taxon>Bacillati</taxon>
        <taxon>Bacillota</taxon>
        <taxon>Clostridia</taxon>
        <taxon>Lachnospirales</taxon>
        <taxon>Lachnospiraceae</taxon>
        <taxon>Roseburia</taxon>
    </lineage>
</organism>
<comment type="caution">
    <text evidence="1">The sequence shown here is derived from an EMBL/GenBank/DDBJ whole genome shotgun (WGS) entry which is preliminary data.</text>
</comment>
<dbReference type="InterPro" id="IPR024523">
    <property type="entry name" value="DUF3793"/>
</dbReference>
<dbReference type="AlphaFoldDB" id="A0A923RRZ4"/>
<keyword evidence="2" id="KW-1185">Reference proteome</keyword>
<evidence type="ECO:0000313" key="1">
    <source>
        <dbReference type="EMBL" id="MBC5713121.1"/>
    </source>
</evidence>
<evidence type="ECO:0000313" key="2">
    <source>
        <dbReference type="Proteomes" id="UP000606720"/>
    </source>
</evidence>
<proteinExistence type="predicted"/>
<name>A0A923RRZ4_9FIRM</name>
<dbReference type="RefSeq" id="WP_186866106.1">
    <property type="nucleotide sequence ID" value="NZ_JACOPH010000001.1"/>
</dbReference>
<protein>
    <submittedName>
        <fullName evidence="1">DUF3793 family protein</fullName>
    </submittedName>
</protein>
<dbReference type="Proteomes" id="UP000606720">
    <property type="component" value="Unassembled WGS sequence"/>
</dbReference>